<reference evidence="2 3" key="1">
    <citation type="journal article" date="2017" name="Nat. Commun.">
        <title>Genome assembly with in vitro proximity ligation data and whole-genome triplication in lettuce.</title>
        <authorList>
            <person name="Reyes-Chin-Wo S."/>
            <person name="Wang Z."/>
            <person name="Yang X."/>
            <person name="Kozik A."/>
            <person name="Arikit S."/>
            <person name="Song C."/>
            <person name="Xia L."/>
            <person name="Froenicke L."/>
            <person name="Lavelle D.O."/>
            <person name="Truco M.J."/>
            <person name="Xia R."/>
            <person name="Zhu S."/>
            <person name="Xu C."/>
            <person name="Xu H."/>
            <person name="Xu X."/>
            <person name="Cox K."/>
            <person name="Korf I."/>
            <person name="Meyers B.C."/>
            <person name="Michelmore R.W."/>
        </authorList>
    </citation>
    <scope>NUCLEOTIDE SEQUENCE [LARGE SCALE GENOMIC DNA]</scope>
    <source>
        <strain evidence="3">cv. Salinas</strain>
        <tissue evidence="2">Seedlings</tissue>
    </source>
</reference>
<sequence length="91" mass="10845">MDDYMETEMEHDNGSKSDGEDGSIFDRGEGSHCDEEDDNEDSEDSDWVDEENIIPEVEVDMRYFHMSIENEAEFFEKRQRNSMEKDRNQEH</sequence>
<comment type="caution">
    <text evidence="2">The sequence shown here is derived from an EMBL/GenBank/DDBJ whole genome shotgun (WGS) entry which is preliminary data.</text>
</comment>
<feature type="region of interest" description="Disordered" evidence="1">
    <location>
        <begin position="1"/>
        <end position="52"/>
    </location>
</feature>
<accession>A0A9R1V799</accession>
<proteinExistence type="predicted"/>
<name>A0A9R1V799_LACSA</name>
<dbReference type="EMBL" id="NBSK02000006">
    <property type="protein sequence ID" value="KAJ0199511.1"/>
    <property type="molecule type" value="Genomic_DNA"/>
</dbReference>
<dbReference type="AlphaFoldDB" id="A0A9R1V799"/>
<evidence type="ECO:0000313" key="2">
    <source>
        <dbReference type="EMBL" id="KAJ0199511.1"/>
    </source>
</evidence>
<evidence type="ECO:0000313" key="3">
    <source>
        <dbReference type="Proteomes" id="UP000235145"/>
    </source>
</evidence>
<dbReference type="Proteomes" id="UP000235145">
    <property type="component" value="Unassembled WGS sequence"/>
</dbReference>
<keyword evidence="3" id="KW-1185">Reference proteome</keyword>
<protein>
    <submittedName>
        <fullName evidence="2">Uncharacterized protein</fullName>
    </submittedName>
</protein>
<feature type="compositionally biased region" description="Basic and acidic residues" evidence="1">
    <location>
        <begin position="8"/>
        <end position="33"/>
    </location>
</feature>
<feature type="compositionally biased region" description="Acidic residues" evidence="1">
    <location>
        <begin position="34"/>
        <end position="52"/>
    </location>
</feature>
<organism evidence="2 3">
    <name type="scientific">Lactuca sativa</name>
    <name type="common">Garden lettuce</name>
    <dbReference type="NCBI Taxonomy" id="4236"/>
    <lineage>
        <taxon>Eukaryota</taxon>
        <taxon>Viridiplantae</taxon>
        <taxon>Streptophyta</taxon>
        <taxon>Embryophyta</taxon>
        <taxon>Tracheophyta</taxon>
        <taxon>Spermatophyta</taxon>
        <taxon>Magnoliopsida</taxon>
        <taxon>eudicotyledons</taxon>
        <taxon>Gunneridae</taxon>
        <taxon>Pentapetalae</taxon>
        <taxon>asterids</taxon>
        <taxon>campanulids</taxon>
        <taxon>Asterales</taxon>
        <taxon>Asteraceae</taxon>
        <taxon>Cichorioideae</taxon>
        <taxon>Cichorieae</taxon>
        <taxon>Lactucinae</taxon>
        <taxon>Lactuca</taxon>
    </lineage>
</organism>
<gene>
    <name evidence="2" type="ORF">LSAT_V11C600342120</name>
</gene>
<evidence type="ECO:0000256" key="1">
    <source>
        <dbReference type="SAM" id="MobiDB-lite"/>
    </source>
</evidence>